<dbReference type="FunFam" id="3.30.40.10:FF:000060">
    <property type="entry name" value="ubiquitin conjugation factor E4 B"/>
    <property type="match status" value="1"/>
</dbReference>
<dbReference type="GO" id="GO:0000209">
    <property type="term" value="P:protein polyubiquitination"/>
    <property type="evidence" value="ECO:0007669"/>
    <property type="project" value="TreeGrafter"/>
</dbReference>
<dbReference type="Pfam" id="PF10408">
    <property type="entry name" value="Ufd2P_core"/>
    <property type="match status" value="1"/>
</dbReference>
<evidence type="ECO:0000256" key="15">
    <source>
        <dbReference type="ARBA" id="ARBA00081821"/>
    </source>
</evidence>
<dbReference type="KEGG" id="mis:MICPUN_108353"/>
<evidence type="ECO:0000256" key="4">
    <source>
        <dbReference type="ARBA" id="ARBA00004906"/>
    </source>
</evidence>
<dbReference type="GO" id="GO:0036503">
    <property type="term" value="P:ERAD pathway"/>
    <property type="evidence" value="ECO:0007669"/>
    <property type="project" value="InterPro"/>
</dbReference>
<evidence type="ECO:0000256" key="11">
    <source>
        <dbReference type="ARBA" id="ARBA00022990"/>
    </source>
</evidence>
<keyword evidence="8" id="KW-0597">Phosphoprotein</keyword>
<keyword evidence="12" id="KW-0539">Nucleus</keyword>
<dbReference type="InterPro" id="IPR045132">
    <property type="entry name" value="UBE4"/>
</dbReference>
<evidence type="ECO:0000256" key="12">
    <source>
        <dbReference type="ARBA" id="ARBA00023242"/>
    </source>
</evidence>
<dbReference type="PANTHER" id="PTHR13931">
    <property type="entry name" value="UBIQUITINATION FACTOR E4"/>
    <property type="match status" value="1"/>
</dbReference>
<keyword evidence="7" id="KW-0963">Cytoplasm</keyword>
<dbReference type="Gene3D" id="3.30.40.10">
    <property type="entry name" value="Zinc/RING finger domain, C3HC4 (zinc finger)"/>
    <property type="match status" value="1"/>
</dbReference>
<feature type="domain" description="U-box" evidence="17">
    <location>
        <begin position="119"/>
        <end position="192"/>
    </location>
</feature>
<dbReference type="CDD" id="cd16658">
    <property type="entry name" value="RING-Ubox_UBE4B"/>
    <property type="match status" value="1"/>
</dbReference>
<evidence type="ECO:0000256" key="1">
    <source>
        <dbReference type="ARBA" id="ARBA00000900"/>
    </source>
</evidence>
<evidence type="ECO:0000256" key="2">
    <source>
        <dbReference type="ARBA" id="ARBA00004123"/>
    </source>
</evidence>
<keyword evidence="10" id="KW-0833">Ubl conjugation pathway</keyword>
<dbReference type="EMBL" id="CP001326">
    <property type="protein sequence ID" value="ACO63599.1"/>
    <property type="molecule type" value="Genomic_DNA"/>
</dbReference>
<dbReference type="EC" id="2.3.2.27" evidence="6"/>
<evidence type="ECO:0000313" key="18">
    <source>
        <dbReference type="EMBL" id="ACO63599.1"/>
    </source>
</evidence>
<comment type="function">
    <text evidence="13">Ubiquitin-protein ligase that probably functions as an E3 ligase in conjunction with specific E1 and E2 ligases. May also function as an E4 ligase mediating the assembly of polyubiquitin chains on substrates ubiquitinated by another E3 ubiquitin ligase. May regulate myosin assembly in striated muscles together with STUB1 and VCP/p97 by targeting myosin chaperone UNC45B for proteasomal degradation.</text>
</comment>
<evidence type="ECO:0000256" key="9">
    <source>
        <dbReference type="ARBA" id="ARBA00022679"/>
    </source>
</evidence>
<dbReference type="InterPro" id="IPR003613">
    <property type="entry name" value="Ubox_domain"/>
</dbReference>
<evidence type="ECO:0000256" key="7">
    <source>
        <dbReference type="ARBA" id="ARBA00022490"/>
    </source>
</evidence>
<keyword evidence="19" id="KW-1185">Reference proteome</keyword>
<dbReference type="GO" id="GO:0005634">
    <property type="term" value="C:nucleus"/>
    <property type="evidence" value="ECO:0007669"/>
    <property type="project" value="UniProtKB-SubCell"/>
</dbReference>
<sequence length="196" mass="22210">MVERIAAMLNYFLLYLAGPERRKLKVKDPEKLGWNPKELLSMITEIYLNLFNADKDEVFVTAIAADGRSYKDEVFVETSNVLRQLGLKSNHDISRFDELAERVRLVAAAAEEEEADLGEIPDDFLDPVMYTLMTDPIKLPSGGTMDRANILRHLLTDETDPFTRQPLKAEDLVPDTELKAKIDAWIAERKTAVGKT</sequence>
<dbReference type="GO" id="GO:0034450">
    <property type="term" value="F:ubiquitin-ubiquitin ligase activity"/>
    <property type="evidence" value="ECO:0007669"/>
    <property type="project" value="InterPro"/>
</dbReference>
<gene>
    <name evidence="18" type="ORF">MICPUN_108353</name>
</gene>
<dbReference type="STRING" id="296587.C1E7F5"/>
<dbReference type="SMART" id="SM00504">
    <property type="entry name" value="Ubox"/>
    <property type="match status" value="1"/>
</dbReference>
<keyword evidence="9" id="KW-0808">Transferase</keyword>
<comment type="pathway">
    <text evidence="4">Protein modification; protein ubiquitination.</text>
</comment>
<organism evidence="18 19">
    <name type="scientific">Micromonas commoda (strain RCC299 / NOUM17 / CCMP2709)</name>
    <name type="common">Picoplanktonic green alga</name>
    <dbReference type="NCBI Taxonomy" id="296587"/>
    <lineage>
        <taxon>Eukaryota</taxon>
        <taxon>Viridiplantae</taxon>
        <taxon>Chlorophyta</taxon>
        <taxon>Mamiellophyceae</taxon>
        <taxon>Mamiellales</taxon>
        <taxon>Mamiellaceae</taxon>
        <taxon>Micromonas</taxon>
    </lineage>
</organism>
<evidence type="ECO:0000256" key="3">
    <source>
        <dbReference type="ARBA" id="ARBA00004496"/>
    </source>
</evidence>
<comment type="similarity">
    <text evidence="5">Belongs to the ubiquitin conjugation factor E4 family.</text>
</comment>
<keyword evidence="11" id="KW-0007">Acetylation</keyword>
<dbReference type="GeneID" id="8243998"/>
<dbReference type="OMA" id="ENENMAV"/>
<dbReference type="UniPathway" id="UPA00143"/>
<dbReference type="Pfam" id="PF04564">
    <property type="entry name" value="U-box"/>
    <property type="match status" value="1"/>
</dbReference>
<dbReference type="GO" id="GO:0000151">
    <property type="term" value="C:ubiquitin ligase complex"/>
    <property type="evidence" value="ECO:0007669"/>
    <property type="project" value="InterPro"/>
</dbReference>
<evidence type="ECO:0000256" key="16">
    <source>
        <dbReference type="ARBA" id="ARBA00083610"/>
    </source>
</evidence>
<reference evidence="18 19" key="1">
    <citation type="journal article" date="2009" name="Science">
        <title>Green evolution and dynamic adaptations revealed by genomes of the marine picoeukaryotes Micromonas.</title>
        <authorList>
            <person name="Worden A.Z."/>
            <person name="Lee J.H."/>
            <person name="Mock T."/>
            <person name="Rouze P."/>
            <person name="Simmons M.P."/>
            <person name="Aerts A.L."/>
            <person name="Allen A.E."/>
            <person name="Cuvelier M.L."/>
            <person name="Derelle E."/>
            <person name="Everett M.V."/>
            <person name="Foulon E."/>
            <person name="Grimwood J."/>
            <person name="Gundlach H."/>
            <person name="Henrissat B."/>
            <person name="Napoli C."/>
            <person name="McDonald S.M."/>
            <person name="Parker M.S."/>
            <person name="Rombauts S."/>
            <person name="Salamov A."/>
            <person name="Von Dassow P."/>
            <person name="Badger J.H."/>
            <person name="Coutinho P.M."/>
            <person name="Demir E."/>
            <person name="Dubchak I."/>
            <person name="Gentemann C."/>
            <person name="Eikrem W."/>
            <person name="Gready J.E."/>
            <person name="John U."/>
            <person name="Lanier W."/>
            <person name="Lindquist E.A."/>
            <person name="Lucas S."/>
            <person name="Mayer K.F."/>
            <person name="Moreau H."/>
            <person name="Not F."/>
            <person name="Otillar R."/>
            <person name="Panaud O."/>
            <person name="Pangilinan J."/>
            <person name="Paulsen I."/>
            <person name="Piegu B."/>
            <person name="Poliakov A."/>
            <person name="Robbens S."/>
            <person name="Schmutz J."/>
            <person name="Toulza E."/>
            <person name="Wyss T."/>
            <person name="Zelensky A."/>
            <person name="Zhou K."/>
            <person name="Armbrust E.V."/>
            <person name="Bhattacharya D."/>
            <person name="Goodenough U.W."/>
            <person name="Van de Peer Y."/>
            <person name="Grigoriev I.V."/>
        </authorList>
    </citation>
    <scope>NUCLEOTIDE SEQUENCE [LARGE SCALE GENOMIC DNA]</scope>
    <source>
        <strain evidence="19">RCC299 / NOUM17</strain>
    </source>
</reference>
<dbReference type="SUPFAM" id="SSF57850">
    <property type="entry name" value="RING/U-box"/>
    <property type="match status" value="1"/>
</dbReference>
<protein>
    <recommendedName>
        <fullName evidence="14">Ubiquitin conjugation factor E4 B</fullName>
        <ecNumber evidence="6">2.3.2.27</ecNumber>
    </recommendedName>
    <alternativeName>
        <fullName evidence="16">RING-type E3 ubiquitin transferase E4 B</fullName>
    </alternativeName>
    <alternativeName>
        <fullName evidence="15">Ubiquitin fusion degradation protein 2</fullName>
    </alternativeName>
</protein>
<comment type="catalytic activity">
    <reaction evidence="1">
        <text>S-ubiquitinyl-[E2 ubiquitin-conjugating enzyme]-L-cysteine + [acceptor protein]-L-lysine = [E2 ubiquitin-conjugating enzyme]-L-cysteine + N(6)-ubiquitinyl-[acceptor protein]-L-lysine.</text>
        <dbReference type="EC" id="2.3.2.27"/>
    </reaction>
</comment>
<dbReference type="Proteomes" id="UP000002009">
    <property type="component" value="Chromosome 5"/>
</dbReference>
<dbReference type="GO" id="GO:0005737">
    <property type="term" value="C:cytoplasm"/>
    <property type="evidence" value="ECO:0007669"/>
    <property type="project" value="UniProtKB-SubCell"/>
</dbReference>
<evidence type="ECO:0000256" key="8">
    <source>
        <dbReference type="ARBA" id="ARBA00022553"/>
    </source>
</evidence>
<evidence type="ECO:0000256" key="14">
    <source>
        <dbReference type="ARBA" id="ARBA00072779"/>
    </source>
</evidence>
<dbReference type="OrthoDB" id="20295at2759"/>
<evidence type="ECO:0000256" key="6">
    <source>
        <dbReference type="ARBA" id="ARBA00012483"/>
    </source>
</evidence>
<evidence type="ECO:0000256" key="13">
    <source>
        <dbReference type="ARBA" id="ARBA00056267"/>
    </source>
</evidence>
<dbReference type="GO" id="GO:0006511">
    <property type="term" value="P:ubiquitin-dependent protein catabolic process"/>
    <property type="evidence" value="ECO:0007669"/>
    <property type="project" value="InterPro"/>
</dbReference>
<dbReference type="InParanoid" id="C1E7F5"/>
<dbReference type="InterPro" id="IPR013083">
    <property type="entry name" value="Znf_RING/FYVE/PHD"/>
</dbReference>
<evidence type="ECO:0000256" key="10">
    <source>
        <dbReference type="ARBA" id="ARBA00022786"/>
    </source>
</evidence>
<evidence type="ECO:0000259" key="17">
    <source>
        <dbReference type="PROSITE" id="PS51698"/>
    </source>
</evidence>
<dbReference type="eggNOG" id="KOG2042">
    <property type="taxonomic scope" value="Eukaryota"/>
</dbReference>
<accession>C1E7F5</accession>
<dbReference type="PANTHER" id="PTHR13931:SF2">
    <property type="entry name" value="UBIQUITIN CONJUGATION FACTOR E4 B"/>
    <property type="match status" value="1"/>
</dbReference>
<evidence type="ECO:0000313" key="19">
    <source>
        <dbReference type="Proteomes" id="UP000002009"/>
    </source>
</evidence>
<dbReference type="InterPro" id="IPR019474">
    <property type="entry name" value="Ub_conjug_fac_E4_core"/>
</dbReference>
<comment type="subcellular location">
    <subcellularLocation>
        <location evidence="3">Cytoplasm</location>
    </subcellularLocation>
    <subcellularLocation>
        <location evidence="2">Nucleus</location>
    </subcellularLocation>
</comment>
<name>C1E7F5_MICCC</name>
<proteinExistence type="inferred from homology"/>
<dbReference type="AlphaFoldDB" id="C1E7F5"/>
<evidence type="ECO:0000256" key="5">
    <source>
        <dbReference type="ARBA" id="ARBA00007434"/>
    </source>
</evidence>
<dbReference type="PROSITE" id="PS51698">
    <property type="entry name" value="U_BOX"/>
    <property type="match status" value="1"/>
</dbReference>
<dbReference type="RefSeq" id="XP_002502341.1">
    <property type="nucleotide sequence ID" value="XM_002502295.1"/>
</dbReference>